<comment type="caution">
    <text evidence="2">The sequence shown here is derived from an EMBL/GenBank/DDBJ whole genome shotgun (WGS) entry which is preliminary data.</text>
</comment>
<keyword evidence="1" id="KW-1133">Transmembrane helix</keyword>
<name>L8WHT6_THACA</name>
<dbReference type="AlphaFoldDB" id="L8WHT6"/>
<keyword evidence="1" id="KW-0472">Membrane</keyword>
<sequence>MHQSFSCNLIIITFFIRTLFDIVINSVLVFVRPVCIGVVGRAHTRDQKITMLIHLLNYMLEPELRSILAVIEPPRYQLITP</sequence>
<accession>L8WHT6</accession>
<dbReference type="HOGENOM" id="CLU_2575497_0_0_1"/>
<evidence type="ECO:0000313" key="3">
    <source>
        <dbReference type="Proteomes" id="UP000011668"/>
    </source>
</evidence>
<dbReference type="EMBL" id="AFRT01002593">
    <property type="protein sequence ID" value="ELU37510.1"/>
    <property type="molecule type" value="Genomic_DNA"/>
</dbReference>
<evidence type="ECO:0000256" key="1">
    <source>
        <dbReference type="SAM" id="Phobius"/>
    </source>
</evidence>
<feature type="transmembrane region" description="Helical" evidence="1">
    <location>
        <begin position="7"/>
        <end position="31"/>
    </location>
</feature>
<dbReference type="Proteomes" id="UP000011668">
    <property type="component" value="Unassembled WGS sequence"/>
</dbReference>
<proteinExistence type="predicted"/>
<keyword evidence="1" id="KW-0812">Transmembrane</keyword>
<organism evidence="2 3">
    <name type="scientific">Thanatephorus cucumeris (strain AG1-IA)</name>
    <name type="common">Rice sheath blight fungus</name>
    <name type="synonym">Rhizoctonia solani</name>
    <dbReference type="NCBI Taxonomy" id="983506"/>
    <lineage>
        <taxon>Eukaryota</taxon>
        <taxon>Fungi</taxon>
        <taxon>Dikarya</taxon>
        <taxon>Basidiomycota</taxon>
        <taxon>Agaricomycotina</taxon>
        <taxon>Agaricomycetes</taxon>
        <taxon>Cantharellales</taxon>
        <taxon>Ceratobasidiaceae</taxon>
        <taxon>Rhizoctonia</taxon>
        <taxon>Rhizoctonia solani AG-1</taxon>
    </lineage>
</organism>
<reference evidence="2 3" key="1">
    <citation type="journal article" date="2013" name="Nat. Commun.">
        <title>The evolution and pathogenic mechanisms of the rice sheath blight pathogen.</title>
        <authorList>
            <person name="Zheng A."/>
            <person name="Lin R."/>
            <person name="Xu L."/>
            <person name="Qin P."/>
            <person name="Tang C."/>
            <person name="Ai P."/>
            <person name="Zhang D."/>
            <person name="Liu Y."/>
            <person name="Sun Z."/>
            <person name="Feng H."/>
            <person name="Wang Y."/>
            <person name="Chen Y."/>
            <person name="Liang X."/>
            <person name="Fu R."/>
            <person name="Li Q."/>
            <person name="Zhang J."/>
            <person name="Yu X."/>
            <person name="Xie Z."/>
            <person name="Ding L."/>
            <person name="Guan P."/>
            <person name="Tang J."/>
            <person name="Liang Y."/>
            <person name="Wang S."/>
            <person name="Deng Q."/>
            <person name="Li S."/>
            <person name="Zhu J."/>
            <person name="Wang L."/>
            <person name="Liu H."/>
            <person name="Li P."/>
        </authorList>
    </citation>
    <scope>NUCLEOTIDE SEQUENCE [LARGE SCALE GENOMIC DNA]</scope>
    <source>
        <strain evidence="3">AG-1 IA</strain>
    </source>
</reference>
<gene>
    <name evidence="2" type="ORF">AG1IA_08459</name>
</gene>
<protein>
    <submittedName>
        <fullName evidence="2">Uncharacterized protein</fullName>
    </submittedName>
</protein>
<evidence type="ECO:0000313" key="2">
    <source>
        <dbReference type="EMBL" id="ELU37510.1"/>
    </source>
</evidence>
<keyword evidence="3" id="KW-1185">Reference proteome</keyword>